<gene>
    <name evidence="9" type="ORF">SAMN04487963_1208</name>
</gene>
<organism evidence="9 10">
    <name type="scientific">Marinobacter zhejiangensis</name>
    <dbReference type="NCBI Taxonomy" id="488535"/>
    <lineage>
        <taxon>Bacteria</taxon>
        <taxon>Pseudomonadati</taxon>
        <taxon>Pseudomonadota</taxon>
        <taxon>Gammaproteobacteria</taxon>
        <taxon>Pseudomonadales</taxon>
        <taxon>Marinobacteraceae</taxon>
        <taxon>Marinobacter</taxon>
    </lineage>
</organism>
<evidence type="ECO:0000256" key="1">
    <source>
        <dbReference type="ARBA" id="ARBA00005915"/>
    </source>
</evidence>
<dbReference type="PANTHER" id="PTHR30255">
    <property type="entry name" value="SINGLE-STRANDED-DNA-SPECIFIC EXONUCLEASE RECJ"/>
    <property type="match status" value="1"/>
</dbReference>
<name>A0A1I4N9I3_9GAMM</name>
<comment type="similarity">
    <text evidence="1">Belongs to the RecJ family.</text>
</comment>
<evidence type="ECO:0000256" key="3">
    <source>
        <dbReference type="ARBA" id="ARBA00022722"/>
    </source>
</evidence>
<dbReference type="Proteomes" id="UP000198519">
    <property type="component" value="Unassembled WGS sequence"/>
</dbReference>
<keyword evidence="10" id="KW-1185">Reference proteome</keyword>
<evidence type="ECO:0000259" key="7">
    <source>
        <dbReference type="Pfam" id="PF02272"/>
    </source>
</evidence>
<accession>A0A1I4N9I3</accession>
<dbReference type="Gene3D" id="3.90.1640.30">
    <property type="match status" value="1"/>
</dbReference>
<dbReference type="InterPro" id="IPR003156">
    <property type="entry name" value="DHHA1_dom"/>
</dbReference>
<keyword evidence="4" id="KW-0378">Hydrolase</keyword>
<evidence type="ECO:0000256" key="4">
    <source>
        <dbReference type="ARBA" id="ARBA00022801"/>
    </source>
</evidence>
<dbReference type="GO" id="GO:0006310">
    <property type="term" value="P:DNA recombination"/>
    <property type="evidence" value="ECO:0007669"/>
    <property type="project" value="InterPro"/>
</dbReference>
<sequence length="578" mass="62468">MTPKKILRRPLPDTVPEWGAQIPPLLRRLYSARGVTSDAQLDYALKHLASPFQLRGIDRAVELLAEAIRQGQRVLVLGDFDADGATSTAVAVLGLSMLGLGDIDFRVPSRFADGYGLTPGILYRLQEEGALPDLLVTVDNGIAAVDGVKVARDLGVKVVVTDHHLAGEVLPEADAIVNPNQPGCEFLSKNAAGVGVMFYVLTALRRYLRERGELPEPQPNLGSLLDLVALGTVADVVPLDHNNRIFVEQGLRRIRQGEARPGILALLEVAGREHGKITATDLGFVVGPRLNAAGRLDDMSVGIACLLSGNRDEALHLAKELDTFNRERRTIEKDMKNQAQDLLASMSLDTDGLPWGLALFDPDWHQGVIGILAARLREQTHRPVIAFAPGESGEELKGSARSIPGLHIRDVLAVVDARHPGLLKKFGGHAMAAGMTIAAQDYEAFASAFDAAVRESISAGDLEAVITTDGPLSVDELTLETAAMLKRAGPWGQHFPEPLFDGEFEVISQRVVGENHLKMVLRPRDGGDIVDAIAFNTGAEVPDYTRTGARVVYKPDANTFRGRTTLQLLVDYLEPARS</sequence>
<dbReference type="AlphaFoldDB" id="A0A1I4N9I3"/>
<dbReference type="NCBIfam" id="TIGR00644">
    <property type="entry name" value="recJ"/>
    <property type="match status" value="1"/>
</dbReference>
<keyword evidence="3" id="KW-0540">Nuclease</keyword>
<evidence type="ECO:0000313" key="10">
    <source>
        <dbReference type="Proteomes" id="UP000198519"/>
    </source>
</evidence>
<protein>
    <recommendedName>
        <fullName evidence="2">Single-stranded-DNA-specific exonuclease RecJ</fullName>
    </recommendedName>
</protein>
<dbReference type="InterPro" id="IPR038763">
    <property type="entry name" value="DHH_sf"/>
</dbReference>
<dbReference type="GO" id="GO:0008409">
    <property type="term" value="F:5'-3' exonuclease activity"/>
    <property type="evidence" value="ECO:0007669"/>
    <property type="project" value="InterPro"/>
</dbReference>
<feature type="domain" description="DHHA1" evidence="7">
    <location>
        <begin position="360"/>
        <end position="454"/>
    </location>
</feature>
<dbReference type="PANTHER" id="PTHR30255:SF2">
    <property type="entry name" value="SINGLE-STRANDED-DNA-SPECIFIC EXONUCLEASE RECJ"/>
    <property type="match status" value="1"/>
</dbReference>
<evidence type="ECO:0000259" key="6">
    <source>
        <dbReference type="Pfam" id="PF01368"/>
    </source>
</evidence>
<dbReference type="STRING" id="488535.SAMN04487963_1208"/>
<evidence type="ECO:0000313" key="9">
    <source>
        <dbReference type="EMBL" id="SFM11893.1"/>
    </source>
</evidence>
<evidence type="ECO:0000256" key="5">
    <source>
        <dbReference type="ARBA" id="ARBA00022839"/>
    </source>
</evidence>
<evidence type="ECO:0000259" key="8">
    <source>
        <dbReference type="Pfam" id="PF17768"/>
    </source>
</evidence>
<evidence type="ECO:0000256" key="2">
    <source>
        <dbReference type="ARBA" id="ARBA00019841"/>
    </source>
</evidence>
<dbReference type="FunFam" id="3.90.1640.30:FF:000001">
    <property type="entry name" value="Single-stranded-DNA-specific exonuclease RecJ"/>
    <property type="match status" value="1"/>
</dbReference>
<keyword evidence="5 9" id="KW-0269">Exonuclease</keyword>
<dbReference type="EMBL" id="FOUE01000002">
    <property type="protein sequence ID" value="SFM11893.1"/>
    <property type="molecule type" value="Genomic_DNA"/>
</dbReference>
<dbReference type="RefSeq" id="WP_092021029.1">
    <property type="nucleotide sequence ID" value="NZ_FOUE01000002.1"/>
</dbReference>
<dbReference type="Pfam" id="PF01368">
    <property type="entry name" value="DHH"/>
    <property type="match status" value="1"/>
</dbReference>
<dbReference type="InterPro" id="IPR004610">
    <property type="entry name" value="RecJ"/>
</dbReference>
<dbReference type="InterPro" id="IPR041122">
    <property type="entry name" value="RecJ_OB"/>
</dbReference>
<dbReference type="SUPFAM" id="SSF64182">
    <property type="entry name" value="DHH phosphoesterases"/>
    <property type="match status" value="1"/>
</dbReference>
<dbReference type="GO" id="GO:0006281">
    <property type="term" value="P:DNA repair"/>
    <property type="evidence" value="ECO:0007669"/>
    <property type="project" value="InterPro"/>
</dbReference>
<proteinExistence type="inferred from homology"/>
<dbReference type="GO" id="GO:0003676">
    <property type="term" value="F:nucleic acid binding"/>
    <property type="evidence" value="ECO:0007669"/>
    <property type="project" value="InterPro"/>
</dbReference>
<dbReference type="Pfam" id="PF02272">
    <property type="entry name" value="DHHA1"/>
    <property type="match status" value="1"/>
</dbReference>
<dbReference type="InterPro" id="IPR001667">
    <property type="entry name" value="DDH_dom"/>
</dbReference>
<feature type="domain" description="DDH" evidence="6">
    <location>
        <begin position="73"/>
        <end position="232"/>
    </location>
</feature>
<dbReference type="OrthoDB" id="9809852at2"/>
<dbReference type="InterPro" id="IPR051673">
    <property type="entry name" value="SSDNA_exonuclease_RecJ"/>
</dbReference>
<dbReference type="Pfam" id="PF17768">
    <property type="entry name" value="RecJ_OB"/>
    <property type="match status" value="1"/>
</dbReference>
<feature type="domain" description="RecJ OB" evidence="8">
    <location>
        <begin position="468"/>
        <end position="571"/>
    </location>
</feature>
<dbReference type="Gene3D" id="3.10.310.30">
    <property type="match status" value="1"/>
</dbReference>
<reference evidence="10" key="1">
    <citation type="submission" date="2016-10" db="EMBL/GenBank/DDBJ databases">
        <authorList>
            <person name="Varghese N."/>
            <person name="Submissions S."/>
        </authorList>
    </citation>
    <scope>NUCLEOTIDE SEQUENCE [LARGE SCALE GENOMIC DNA]</scope>
    <source>
        <strain evidence="10">CGMCC 1.7061</strain>
    </source>
</reference>